<organism evidence="1 2">
    <name type="scientific">Stephania yunnanensis</name>
    <dbReference type="NCBI Taxonomy" id="152371"/>
    <lineage>
        <taxon>Eukaryota</taxon>
        <taxon>Viridiplantae</taxon>
        <taxon>Streptophyta</taxon>
        <taxon>Embryophyta</taxon>
        <taxon>Tracheophyta</taxon>
        <taxon>Spermatophyta</taxon>
        <taxon>Magnoliopsida</taxon>
        <taxon>Ranunculales</taxon>
        <taxon>Menispermaceae</taxon>
        <taxon>Menispermoideae</taxon>
        <taxon>Cissampelideae</taxon>
        <taxon>Stephania</taxon>
    </lineage>
</organism>
<sequence>MRTELAKKDDDDGMDDFYLSGSSDLRIGNRRWGSNGYVRTGRREARLVKIGNGRRAKRAMKREAADRAAPTAAAITAQARLFPISVILLEIVAQEEVTDEYEEYYLFEEEDDDGMDDFYLSGSSNLRIGNRRWRSNGYVRTRRREARLISNEGFQQDLDHVGSSRHANKGKK</sequence>
<gene>
    <name evidence="1" type="ORF">Syun_017772</name>
</gene>
<evidence type="ECO:0000313" key="1">
    <source>
        <dbReference type="EMBL" id="KAK9128975.1"/>
    </source>
</evidence>
<dbReference type="PANTHER" id="PTHR47361">
    <property type="entry name" value="RING/U-BOX SUPERFAMILY PROTEIN"/>
    <property type="match status" value="1"/>
</dbReference>
<keyword evidence="2" id="KW-1185">Reference proteome</keyword>
<dbReference type="Proteomes" id="UP001420932">
    <property type="component" value="Unassembled WGS sequence"/>
</dbReference>
<comment type="caution">
    <text evidence="1">The sequence shown here is derived from an EMBL/GenBank/DDBJ whole genome shotgun (WGS) entry which is preliminary data.</text>
</comment>
<protein>
    <submittedName>
        <fullName evidence="1">Uncharacterized protein</fullName>
    </submittedName>
</protein>
<reference evidence="1 2" key="1">
    <citation type="submission" date="2024-01" db="EMBL/GenBank/DDBJ databases">
        <title>Genome assemblies of Stephania.</title>
        <authorList>
            <person name="Yang L."/>
        </authorList>
    </citation>
    <scope>NUCLEOTIDE SEQUENCE [LARGE SCALE GENOMIC DNA]</scope>
    <source>
        <strain evidence="1">YNDBR</strain>
        <tissue evidence="1">Leaf</tissue>
    </source>
</reference>
<dbReference type="EMBL" id="JBBNAF010000007">
    <property type="protein sequence ID" value="KAK9128975.1"/>
    <property type="molecule type" value="Genomic_DNA"/>
</dbReference>
<name>A0AAP0J8I4_9MAGN</name>
<dbReference type="PANTHER" id="PTHR47361:SF4">
    <property type="entry name" value="RING_U-BOX SUPERFAMILY PROTEIN"/>
    <property type="match status" value="1"/>
</dbReference>
<dbReference type="AlphaFoldDB" id="A0AAP0J8I4"/>
<evidence type="ECO:0000313" key="2">
    <source>
        <dbReference type="Proteomes" id="UP001420932"/>
    </source>
</evidence>
<accession>A0AAP0J8I4</accession>
<proteinExistence type="predicted"/>